<gene>
    <name evidence="1" type="ORF">EG328_008927</name>
</gene>
<sequence length="278" mass="31950">MASISFPQNGLGQWRTFDRRLLGSQRKRLQDRTSASSAATVNQSLDEILEKFKNDGNPPTIPRAQPPRVGFLSLSREIRQMILLETITDITEESFRKDQKFHKRLQDLPKAVLIKIFGYVTNTNLEYKKKRSRCTCTDCVQRTFVKHNGQQVYAPWLATTIIMDAYGLVPITILGIAQRISAVHPIVKEDMGWILIRKLNEWALRIRGPARHGFVCPLDVFCAKWCVRAEARTRTDGHSMRSTVYRLASASEPWDSQGSWRDWKKRGLGFSGRRCRVD</sequence>
<reference evidence="1 2" key="1">
    <citation type="submission" date="2018-12" db="EMBL/GenBank/DDBJ databases">
        <title>Venturia inaequalis Genome Resource.</title>
        <authorList>
            <person name="Lichtner F.J."/>
        </authorList>
    </citation>
    <scope>NUCLEOTIDE SEQUENCE [LARGE SCALE GENOMIC DNA]</scope>
    <source>
        <strain evidence="1 2">120213</strain>
    </source>
</reference>
<evidence type="ECO:0000313" key="1">
    <source>
        <dbReference type="EMBL" id="KAE9966411.1"/>
    </source>
</evidence>
<dbReference type="AlphaFoldDB" id="A0A8H3UBC2"/>
<protein>
    <submittedName>
        <fullName evidence="1">Uncharacterized protein</fullName>
    </submittedName>
</protein>
<name>A0A8H3UBC2_VENIN</name>
<proteinExistence type="predicted"/>
<accession>A0A8H3UBC2</accession>
<evidence type="ECO:0000313" key="2">
    <source>
        <dbReference type="Proteomes" id="UP000447873"/>
    </source>
</evidence>
<dbReference type="Proteomes" id="UP000447873">
    <property type="component" value="Unassembled WGS sequence"/>
</dbReference>
<organism evidence="1 2">
    <name type="scientific">Venturia inaequalis</name>
    <name type="common">Apple scab fungus</name>
    <dbReference type="NCBI Taxonomy" id="5025"/>
    <lineage>
        <taxon>Eukaryota</taxon>
        <taxon>Fungi</taxon>
        <taxon>Dikarya</taxon>
        <taxon>Ascomycota</taxon>
        <taxon>Pezizomycotina</taxon>
        <taxon>Dothideomycetes</taxon>
        <taxon>Pleosporomycetidae</taxon>
        <taxon>Venturiales</taxon>
        <taxon>Venturiaceae</taxon>
        <taxon>Venturia</taxon>
    </lineage>
</organism>
<comment type="caution">
    <text evidence="1">The sequence shown here is derived from an EMBL/GenBank/DDBJ whole genome shotgun (WGS) entry which is preliminary data.</text>
</comment>
<dbReference type="EMBL" id="WNWS01000519">
    <property type="protein sequence ID" value="KAE9966411.1"/>
    <property type="molecule type" value="Genomic_DNA"/>
</dbReference>